<feature type="repeat" description="WD" evidence="3">
    <location>
        <begin position="280"/>
        <end position="315"/>
    </location>
</feature>
<proteinExistence type="predicted"/>
<feature type="repeat" description="WD" evidence="3">
    <location>
        <begin position="152"/>
        <end position="193"/>
    </location>
</feature>
<reference evidence="8" key="2">
    <citation type="submission" date="2015-01" db="EMBL/GenBank/DDBJ databases">
        <title>Evolutionary Origins and Diversification of the Mycorrhizal Mutualists.</title>
        <authorList>
            <consortium name="DOE Joint Genome Institute"/>
            <consortium name="Mycorrhizal Genomics Consortium"/>
            <person name="Kohler A."/>
            <person name="Kuo A."/>
            <person name="Nagy L.G."/>
            <person name="Floudas D."/>
            <person name="Copeland A."/>
            <person name="Barry K.W."/>
            <person name="Cichocki N."/>
            <person name="Veneault-Fourrey C."/>
            <person name="LaButti K."/>
            <person name="Lindquist E.A."/>
            <person name="Lipzen A."/>
            <person name="Lundell T."/>
            <person name="Morin E."/>
            <person name="Murat C."/>
            <person name="Riley R."/>
            <person name="Ohm R."/>
            <person name="Sun H."/>
            <person name="Tunlid A."/>
            <person name="Henrissat B."/>
            <person name="Grigoriev I.V."/>
            <person name="Hibbett D.S."/>
            <person name="Martin F."/>
        </authorList>
    </citation>
    <scope>NUCLEOTIDE SEQUENCE [LARGE SCALE GENOMIC DNA]</scope>
    <source>
        <strain evidence="8">UH-Slu-Lm8-n1</strain>
    </source>
</reference>
<feature type="repeat" description="WD" evidence="3">
    <location>
        <begin position="25"/>
        <end position="65"/>
    </location>
</feature>
<evidence type="ECO:0000256" key="3">
    <source>
        <dbReference type="PROSITE-ProRule" id="PRU00221"/>
    </source>
</evidence>
<dbReference type="PANTHER" id="PTHR19848">
    <property type="entry name" value="WD40 REPEAT PROTEIN"/>
    <property type="match status" value="1"/>
</dbReference>
<evidence type="ECO:0000259" key="6">
    <source>
        <dbReference type="Pfam" id="PF25048"/>
    </source>
</evidence>
<dbReference type="SMART" id="SM00320">
    <property type="entry name" value="WD40"/>
    <property type="match status" value="7"/>
</dbReference>
<dbReference type="OrthoDB" id="2682234at2759"/>
<feature type="repeat" description="WD" evidence="3">
    <location>
        <begin position="67"/>
        <end position="108"/>
    </location>
</feature>
<evidence type="ECO:0000259" key="5">
    <source>
        <dbReference type="Pfam" id="PF23414"/>
    </source>
</evidence>
<evidence type="ECO:0000256" key="4">
    <source>
        <dbReference type="SAM" id="MobiDB-lite"/>
    </source>
</evidence>
<dbReference type="EMBL" id="KN835168">
    <property type="protein sequence ID" value="KIK45787.1"/>
    <property type="molecule type" value="Genomic_DNA"/>
</dbReference>
<dbReference type="AlphaFoldDB" id="A0A0D0BID0"/>
<dbReference type="PROSITE" id="PS00678">
    <property type="entry name" value="WD_REPEATS_1"/>
    <property type="match status" value="3"/>
</dbReference>
<dbReference type="InterPro" id="IPR011990">
    <property type="entry name" value="TPR-like_helical_dom_sf"/>
</dbReference>
<evidence type="ECO:0008006" key="9">
    <source>
        <dbReference type="Google" id="ProtNLM"/>
    </source>
</evidence>
<dbReference type="Gene3D" id="2.130.10.10">
    <property type="entry name" value="YVTN repeat-like/Quinoprotein amine dehydrogenase"/>
    <property type="match status" value="3"/>
</dbReference>
<dbReference type="PROSITE" id="PS50294">
    <property type="entry name" value="WD_REPEATS_REGION"/>
    <property type="match status" value="5"/>
</dbReference>
<feature type="repeat" description="WD" evidence="3">
    <location>
        <begin position="196"/>
        <end position="236"/>
    </location>
</feature>
<dbReference type="InterPro" id="IPR020472">
    <property type="entry name" value="WD40_PAC1"/>
</dbReference>
<evidence type="ECO:0000256" key="1">
    <source>
        <dbReference type="ARBA" id="ARBA00022574"/>
    </source>
</evidence>
<evidence type="ECO:0000313" key="7">
    <source>
        <dbReference type="EMBL" id="KIK45787.1"/>
    </source>
</evidence>
<evidence type="ECO:0000256" key="2">
    <source>
        <dbReference type="ARBA" id="ARBA00022737"/>
    </source>
</evidence>
<reference evidence="7 8" key="1">
    <citation type="submission" date="2014-04" db="EMBL/GenBank/DDBJ databases">
        <authorList>
            <consortium name="DOE Joint Genome Institute"/>
            <person name="Kuo A."/>
            <person name="Ruytinx J."/>
            <person name="Rineau F."/>
            <person name="Colpaert J."/>
            <person name="Kohler A."/>
            <person name="Nagy L.G."/>
            <person name="Floudas D."/>
            <person name="Copeland A."/>
            <person name="Barry K.W."/>
            <person name="Cichocki N."/>
            <person name="Veneault-Fourrey C."/>
            <person name="LaButti K."/>
            <person name="Lindquist E.A."/>
            <person name="Lipzen A."/>
            <person name="Lundell T."/>
            <person name="Morin E."/>
            <person name="Murat C."/>
            <person name="Sun H."/>
            <person name="Tunlid A."/>
            <person name="Henrissat B."/>
            <person name="Grigoriev I.V."/>
            <person name="Hibbett D.S."/>
            <person name="Martin F."/>
            <person name="Nordberg H.P."/>
            <person name="Cantor M.N."/>
            <person name="Hua S.X."/>
        </authorList>
    </citation>
    <scope>NUCLEOTIDE SEQUENCE [LARGE SCALE GENOMIC DNA]</scope>
    <source>
        <strain evidence="7 8">UH-Slu-Lm8-n1</strain>
    </source>
</reference>
<keyword evidence="8" id="KW-1185">Reference proteome</keyword>
<accession>A0A0D0BID0</accession>
<gene>
    <name evidence="7" type="ORF">CY34DRAFT_496838</name>
</gene>
<dbReference type="InterPro" id="IPR001680">
    <property type="entry name" value="WD40_rpt"/>
</dbReference>
<keyword evidence="1 3" id="KW-0853">WD repeat</keyword>
<feature type="domain" description="EML-like second beta-propeller" evidence="5">
    <location>
        <begin position="75"/>
        <end position="236"/>
    </location>
</feature>
<dbReference type="InterPro" id="IPR019775">
    <property type="entry name" value="WD40_repeat_CS"/>
</dbReference>
<name>A0A0D0BID0_9AGAM</name>
<dbReference type="InterPro" id="IPR036322">
    <property type="entry name" value="WD40_repeat_dom_sf"/>
</dbReference>
<protein>
    <recommendedName>
        <fullName evidence="9">WD40 repeat-like protein</fullName>
    </recommendedName>
</protein>
<organism evidence="7 8">
    <name type="scientific">Suillus luteus UH-Slu-Lm8-n1</name>
    <dbReference type="NCBI Taxonomy" id="930992"/>
    <lineage>
        <taxon>Eukaryota</taxon>
        <taxon>Fungi</taxon>
        <taxon>Dikarya</taxon>
        <taxon>Basidiomycota</taxon>
        <taxon>Agaricomycotina</taxon>
        <taxon>Agaricomycetes</taxon>
        <taxon>Agaricomycetidae</taxon>
        <taxon>Boletales</taxon>
        <taxon>Suillineae</taxon>
        <taxon>Suillaceae</taxon>
        <taxon>Suillus</taxon>
    </lineage>
</organism>
<evidence type="ECO:0000313" key="8">
    <source>
        <dbReference type="Proteomes" id="UP000054485"/>
    </source>
</evidence>
<feature type="compositionally biased region" description="Polar residues" evidence="4">
    <location>
        <begin position="329"/>
        <end position="347"/>
    </location>
</feature>
<sequence length="535" mass="59413">MSTVVDTARNVLFTVRGRPALKRKIRGHTGKVNAVAFFKTDRVVTASDDTTLRIWDVQKGALVGGPFEGHRDWVRAVAISPDDRRIASGGRDKRIIIWDVESRQMLFAPLVKHTHWVESVCFSPDGKRLASGSQDGTVIVWNVETGAVITTLDGHQESVWSVAFSPDGLKLASGSSDCTVRIWHTVNDKILNLFEINAHKNPVRSVVWSSDGQQVASASYGTVKFWDSSNGRQNGSTCMGHTDWIRSLAIPSDSSFIAAASDDKTVRLWSTKTHKNIGQALEHEAGLLCVAISSDGTWLVSGDIQGRVWFWSLKSILKQHEAEEKSQLEAEQQTLGVPTEFNSSHQNNRSRHQIRLSDHSKTSSEAPEASSIQSRSSVIEYLAINTTTRDAGYFEELPFQEIDADGHHDSESFANRSIVRARIFDWDNALQYAVKSISVQPSLMGYISKGIALCGNEKLWDAMEAFDLAFLFSNRDPITIDILLLIKAVALFNAGRHDEALRRVEDLATARKHSHTLPCRTVEVSFAFTSQNFSF</sequence>
<dbReference type="STRING" id="930992.A0A0D0BID0"/>
<dbReference type="InParanoid" id="A0A0D0BID0"/>
<dbReference type="Pfam" id="PF25048">
    <property type="entry name" value="Beta-prop_TEP1_C"/>
    <property type="match status" value="1"/>
</dbReference>
<dbReference type="CDD" id="cd00200">
    <property type="entry name" value="WD40"/>
    <property type="match status" value="1"/>
</dbReference>
<keyword evidence="2" id="KW-0677">Repeat</keyword>
<dbReference type="SUPFAM" id="SSF50978">
    <property type="entry name" value="WD40 repeat-like"/>
    <property type="match status" value="1"/>
</dbReference>
<feature type="repeat" description="WD" evidence="3">
    <location>
        <begin position="110"/>
        <end position="151"/>
    </location>
</feature>
<dbReference type="PANTHER" id="PTHR19848:SF8">
    <property type="entry name" value="F-BOX AND WD REPEAT DOMAIN CONTAINING 7"/>
    <property type="match status" value="1"/>
</dbReference>
<dbReference type="Proteomes" id="UP000054485">
    <property type="component" value="Unassembled WGS sequence"/>
</dbReference>
<dbReference type="PRINTS" id="PR00320">
    <property type="entry name" value="GPROTEINBRPT"/>
</dbReference>
<dbReference type="InterPro" id="IPR055442">
    <property type="entry name" value="Beta-prop_EML-like_2nd"/>
</dbReference>
<feature type="region of interest" description="Disordered" evidence="4">
    <location>
        <begin position="327"/>
        <end position="371"/>
    </location>
</feature>
<dbReference type="Pfam" id="PF23414">
    <property type="entry name" value="Beta-prop_EML_2"/>
    <property type="match status" value="1"/>
</dbReference>
<dbReference type="InterPro" id="IPR015943">
    <property type="entry name" value="WD40/YVTN_repeat-like_dom_sf"/>
</dbReference>
<dbReference type="Pfam" id="PF00400">
    <property type="entry name" value="WD40"/>
    <property type="match status" value="1"/>
</dbReference>
<dbReference type="HOGENOM" id="CLU_028915_0_0_1"/>
<dbReference type="InterPro" id="IPR056828">
    <property type="entry name" value="Beta-prop_TEP1_C"/>
</dbReference>
<dbReference type="SUPFAM" id="SSF48452">
    <property type="entry name" value="TPR-like"/>
    <property type="match status" value="1"/>
</dbReference>
<feature type="repeat" description="WD" evidence="3">
    <location>
        <begin position="238"/>
        <end position="279"/>
    </location>
</feature>
<feature type="domain" description="TEP-1 C-terminal beta-propeller" evidence="6">
    <location>
        <begin position="241"/>
        <end position="311"/>
    </location>
</feature>
<dbReference type="PROSITE" id="PS50082">
    <property type="entry name" value="WD_REPEATS_2"/>
    <property type="match status" value="7"/>
</dbReference>